<dbReference type="GO" id="GO:0005524">
    <property type="term" value="F:ATP binding"/>
    <property type="evidence" value="ECO:0007669"/>
    <property type="project" value="UniProtKB-KW"/>
</dbReference>
<accession>A0AAU9VH52</accession>
<keyword evidence="6" id="KW-1185">Reference proteome</keyword>
<evidence type="ECO:0000313" key="6">
    <source>
        <dbReference type="Proteomes" id="UP001154095"/>
    </source>
</evidence>
<reference evidence="5" key="1">
    <citation type="submission" date="2022-04" db="EMBL/GenBank/DDBJ databases">
        <authorList>
            <person name="Forde T."/>
        </authorList>
    </citation>
    <scope>NUCLEOTIDE SEQUENCE</scope>
    <source>
        <strain evidence="5">A18Y016a</strain>
        <strain evidence="4">A18Y020d</strain>
    </source>
</reference>
<dbReference type="InterPro" id="IPR027417">
    <property type="entry name" value="P-loop_NTPase"/>
</dbReference>
<protein>
    <submittedName>
        <fullName evidence="5">ATP-binding cassette domain-containing protein</fullName>
        <ecNumber evidence="5">3.6.3.-</ecNumber>
    </submittedName>
</protein>
<name>A0AAU9VH52_9FIRM</name>
<dbReference type="Pfam" id="PF00005">
    <property type="entry name" value="ABC_tran"/>
    <property type="match status" value="1"/>
</dbReference>
<evidence type="ECO:0000256" key="2">
    <source>
        <dbReference type="ARBA" id="ARBA00022840"/>
    </source>
</evidence>
<dbReference type="InterPro" id="IPR003593">
    <property type="entry name" value="AAA+_ATPase"/>
</dbReference>
<dbReference type="SUPFAM" id="SSF52540">
    <property type="entry name" value="P-loop containing nucleoside triphosphate hydrolases"/>
    <property type="match status" value="1"/>
</dbReference>
<feature type="domain" description="ABC transporter" evidence="3">
    <location>
        <begin position="2"/>
        <end position="209"/>
    </location>
</feature>
<evidence type="ECO:0000313" key="4">
    <source>
        <dbReference type="EMBL" id="CAH2762743.1"/>
    </source>
</evidence>
<evidence type="ECO:0000313" key="5">
    <source>
        <dbReference type="EMBL" id="CAH2762770.1"/>
    </source>
</evidence>
<dbReference type="SMART" id="SM00382">
    <property type="entry name" value="AAA"/>
    <property type="match status" value="1"/>
</dbReference>
<dbReference type="EC" id="3.6.3.-" evidence="5"/>
<organism evidence="5 7">
    <name type="scientific">Erysipelothrix amsterdamensis</name>
    <dbReference type="NCBI Taxonomy" id="2929157"/>
    <lineage>
        <taxon>Bacteria</taxon>
        <taxon>Bacillati</taxon>
        <taxon>Bacillota</taxon>
        <taxon>Erysipelotrichia</taxon>
        <taxon>Erysipelotrichales</taxon>
        <taxon>Erysipelotrichaceae</taxon>
        <taxon>Erysipelothrix</taxon>
    </lineage>
</organism>
<proteinExistence type="predicted"/>
<evidence type="ECO:0000313" key="7">
    <source>
        <dbReference type="Proteomes" id="UP001154111"/>
    </source>
</evidence>
<dbReference type="GO" id="GO:0016887">
    <property type="term" value="F:ATP hydrolysis activity"/>
    <property type="evidence" value="ECO:0007669"/>
    <property type="project" value="InterPro"/>
</dbReference>
<dbReference type="PANTHER" id="PTHR43423:SF1">
    <property type="entry name" value="ABC TRANSPORTER I FAMILY MEMBER 17"/>
    <property type="match status" value="1"/>
</dbReference>
<sequence length="211" mass="23830">MIELTNINFKNILHYPTIKIVEGETTFITGPSGSGKSTLLKLINGTVDANEGSISLNGIKIEDYNRIELRRDYILCDQSVYLYEQSVRDNFHSFYNLREESLLTDSQINNFLELSCSSAHLDDSVISMSGGERQRIYIAICLSLARKAIMFDEPTSALDDLTADTLLKNMKTYCTQNHLDLIIVSHNSTLSEKYADHLVLISNLKEDDAHE</sequence>
<keyword evidence="1" id="KW-0547">Nucleotide-binding</keyword>
<evidence type="ECO:0000259" key="3">
    <source>
        <dbReference type="PROSITE" id="PS50893"/>
    </source>
</evidence>
<dbReference type="PANTHER" id="PTHR43423">
    <property type="entry name" value="ABC TRANSPORTER I FAMILY MEMBER 17"/>
    <property type="match status" value="1"/>
</dbReference>
<dbReference type="InterPro" id="IPR003439">
    <property type="entry name" value="ABC_transporter-like_ATP-bd"/>
</dbReference>
<gene>
    <name evidence="5" type="primary">glnQ_3</name>
    <name evidence="4" type="synonym">glnQ_2</name>
    <name evidence="5" type="ORF">ERYAMS2_01369</name>
    <name evidence="4" type="ORF">ERYAMS_01075</name>
</gene>
<dbReference type="Proteomes" id="UP001154111">
    <property type="component" value="Chromosome"/>
</dbReference>
<dbReference type="EMBL" id="OW659496">
    <property type="protein sequence ID" value="CAH2762743.1"/>
    <property type="molecule type" value="Genomic_DNA"/>
</dbReference>
<evidence type="ECO:0000256" key="1">
    <source>
        <dbReference type="ARBA" id="ARBA00022741"/>
    </source>
</evidence>
<dbReference type="EMBL" id="OW659477">
    <property type="protein sequence ID" value="CAH2762770.1"/>
    <property type="molecule type" value="Genomic_DNA"/>
</dbReference>
<dbReference type="PROSITE" id="PS50893">
    <property type="entry name" value="ABC_TRANSPORTER_2"/>
    <property type="match status" value="1"/>
</dbReference>
<dbReference type="Proteomes" id="UP001154095">
    <property type="component" value="Chromosome"/>
</dbReference>
<dbReference type="Gene3D" id="3.40.50.300">
    <property type="entry name" value="P-loop containing nucleotide triphosphate hydrolases"/>
    <property type="match status" value="1"/>
</dbReference>
<keyword evidence="2 5" id="KW-0067">ATP-binding</keyword>
<dbReference type="RefSeq" id="WP_254006584.1">
    <property type="nucleotide sequence ID" value="NZ_OW659477.1"/>
</dbReference>
<keyword evidence="5" id="KW-0378">Hydrolase</keyword>
<dbReference type="AlphaFoldDB" id="A0AAU9VH52"/>